<organism evidence="8 9">
    <name type="scientific">Roseateles oligotrophus</name>
    <dbReference type="NCBI Taxonomy" id="1769250"/>
    <lineage>
        <taxon>Bacteria</taxon>
        <taxon>Pseudomonadati</taxon>
        <taxon>Pseudomonadota</taxon>
        <taxon>Betaproteobacteria</taxon>
        <taxon>Burkholderiales</taxon>
        <taxon>Sphaerotilaceae</taxon>
        <taxon>Roseateles</taxon>
    </lineage>
</organism>
<reference evidence="8 9" key="1">
    <citation type="submission" date="2020-08" db="EMBL/GenBank/DDBJ databases">
        <title>Functional genomics of gut bacteria from endangered species of beetles.</title>
        <authorList>
            <person name="Carlos-Shanley C."/>
        </authorList>
    </citation>
    <scope>NUCLEOTIDE SEQUENCE [LARGE SCALE GENOMIC DNA]</scope>
    <source>
        <strain evidence="8 9">S00239</strain>
    </source>
</reference>
<protein>
    <submittedName>
        <fullName evidence="8">Putative Zn-dependent protease</fullName>
    </submittedName>
</protein>
<dbReference type="PANTHER" id="PTHR22726:SF1">
    <property type="entry name" value="METALLOENDOPEPTIDASE OMA1, MITOCHONDRIAL"/>
    <property type="match status" value="1"/>
</dbReference>
<dbReference type="GO" id="GO:0016020">
    <property type="term" value="C:membrane"/>
    <property type="evidence" value="ECO:0007669"/>
    <property type="project" value="TreeGrafter"/>
</dbReference>
<evidence type="ECO:0000313" key="8">
    <source>
        <dbReference type="EMBL" id="MBB4842707.1"/>
    </source>
</evidence>
<evidence type="ECO:0000256" key="1">
    <source>
        <dbReference type="ARBA" id="ARBA00001947"/>
    </source>
</evidence>
<feature type="domain" description="Peptidase M48" evidence="7">
    <location>
        <begin position="113"/>
        <end position="283"/>
    </location>
</feature>
<dbReference type="EMBL" id="JACHLP010000002">
    <property type="protein sequence ID" value="MBB4842707.1"/>
    <property type="molecule type" value="Genomic_DNA"/>
</dbReference>
<dbReference type="GO" id="GO:0004222">
    <property type="term" value="F:metalloendopeptidase activity"/>
    <property type="evidence" value="ECO:0007669"/>
    <property type="project" value="InterPro"/>
</dbReference>
<gene>
    <name evidence="8" type="ORF">HNP55_001222</name>
</gene>
<dbReference type="PANTHER" id="PTHR22726">
    <property type="entry name" value="METALLOENDOPEPTIDASE OMA1"/>
    <property type="match status" value="1"/>
</dbReference>
<dbReference type="Pfam" id="PF01435">
    <property type="entry name" value="Peptidase_M48"/>
    <property type="match status" value="1"/>
</dbReference>
<keyword evidence="4" id="KW-0378">Hydrolase</keyword>
<evidence type="ECO:0000313" key="9">
    <source>
        <dbReference type="Proteomes" id="UP000562027"/>
    </source>
</evidence>
<evidence type="ECO:0000256" key="6">
    <source>
        <dbReference type="ARBA" id="ARBA00023049"/>
    </source>
</evidence>
<dbReference type="Gene3D" id="3.30.2010.10">
    <property type="entry name" value="Metalloproteases ('zincins'), catalytic domain"/>
    <property type="match status" value="1"/>
</dbReference>
<dbReference type="InterPro" id="IPR051156">
    <property type="entry name" value="Mito/Outer_Membr_Metalloprot"/>
</dbReference>
<dbReference type="AlphaFoldDB" id="A0A840LBJ9"/>
<evidence type="ECO:0000259" key="7">
    <source>
        <dbReference type="Pfam" id="PF01435"/>
    </source>
</evidence>
<proteinExistence type="predicted"/>
<evidence type="ECO:0000256" key="2">
    <source>
        <dbReference type="ARBA" id="ARBA00022670"/>
    </source>
</evidence>
<keyword evidence="2 8" id="KW-0645">Protease</keyword>
<keyword evidence="9" id="KW-1185">Reference proteome</keyword>
<evidence type="ECO:0000256" key="4">
    <source>
        <dbReference type="ARBA" id="ARBA00022801"/>
    </source>
</evidence>
<dbReference type="InterPro" id="IPR001915">
    <property type="entry name" value="Peptidase_M48"/>
</dbReference>
<dbReference type="Proteomes" id="UP000562027">
    <property type="component" value="Unassembled WGS sequence"/>
</dbReference>
<keyword evidence="6" id="KW-0482">Metalloprotease</keyword>
<dbReference type="GO" id="GO:0051603">
    <property type="term" value="P:proteolysis involved in protein catabolic process"/>
    <property type="evidence" value="ECO:0007669"/>
    <property type="project" value="TreeGrafter"/>
</dbReference>
<sequence>MKHKEKTRALRRRPEQLPLRSRLMAGLLAALVLATGPTVGRAQVNLPTLGDSVSADLDVGAERRFGEQIMRQIRPDPDYLDDSLLLEYVQSIWSPLVQAATRLGNIGDETQDHFAWETFLVRDKSVNAFALPGGFVGVHLGLIAMTVSADELASVLGHELSHVTQRHIARRIIGDSRNSLLATAGMIAGLIIAARSGSVDGANAAIVGSQAAAAAASLAFSRDMEREADRVGFNVMNQAGFAPAGMLSMFERMEQAYHLMDSGNYPYLRSHPLTSERIGDARTRMGTEAFVRPPGLAVHALMAARAKVLMDPRAETWAQLQNLDAGVRDTSTAAPGRGFEQLGARYAGALASIKMRDFGRAENALRSAELTLQLIGSEPQSARMLSYLRAELAQAKGQAADGFAALKPLAAERSRALLMQRAQLAMVDSRGADTARQAADDLQTFVSLNPKDAGAWAQLAQLWERLDQPLRAVRAHGEVRAAMGDLNGAIDRLRSGLRQSRSREADQIEAAVIDSRLRALLYERRQLLAELYPRGVPPGAELP</sequence>
<name>A0A840LBJ9_9BURK</name>
<comment type="cofactor">
    <cofactor evidence="1">
        <name>Zn(2+)</name>
        <dbReference type="ChEBI" id="CHEBI:29105"/>
    </cofactor>
</comment>
<accession>A0A840LBJ9</accession>
<evidence type="ECO:0000256" key="5">
    <source>
        <dbReference type="ARBA" id="ARBA00022833"/>
    </source>
</evidence>
<dbReference type="GO" id="GO:0046872">
    <property type="term" value="F:metal ion binding"/>
    <property type="evidence" value="ECO:0007669"/>
    <property type="project" value="UniProtKB-KW"/>
</dbReference>
<keyword evidence="3" id="KW-0479">Metal-binding</keyword>
<keyword evidence="5" id="KW-0862">Zinc</keyword>
<evidence type="ECO:0000256" key="3">
    <source>
        <dbReference type="ARBA" id="ARBA00022723"/>
    </source>
</evidence>
<comment type="caution">
    <text evidence="8">The sequence shown here is derived from an EMBL/GenBank/DDBJ whole genome shotgun (WGS) entry which is preliminary data.</text>
</comment>